<comment type="caution">
    <text evidence="2">The sequence shown here is derived from an EMBL/GenBank/DDBJ whole genome shotgun (WGS) entry which is preliminary data.</text>
</comment>
<dbReference type="InterPro" id="IPR027477">
    <property type="entry name" value="Succ_DH/fumarate_Rdtase_cat_sf"/>
</dbReference>
<feature type="compositionally biased region" description="Low complexity" evidence="1">
    <location>
        <begin position="174"/>
        <end position="183"/>
    </location>
</feature>
<evidence type="ECO:0000313" key="3">
    <source>
        <dbReference type="Proteomes" id="UP001235760"/>
    </source>
</evidence>
<evidence type="ECO:0000313" key="2">
    <source>
        <dbReference type="EMBL" id="MDP4299039.1"/>
    </source>
</evidence>
<feature type="compositionally biased region" description="Basic residues" evidence="1">
    <location>
        <begin position="188"/>
        <end position="198"/>
    </location>
</feature>
<dbReference type="Gene3D" id="3.50.50.60">
    <property type="entry name" value="FAD/NAD(P)-binding domain"/>
    <property type="match status" value="1"/>
</dbReference>
<evidence type="ECO:0000256" key="1">
    <source>
        <dbReference type="SAM" id="MobiDB-lite"/>
    </source>
</evidence>
<protein>
    <submittedName>
        <fullName evidence="2">Uncharacterized protein</fullName>
    </submittedName>
</protein>
<dbReference type="InterPro" id="IPR036188">
    <property type="entry name" value="FAD/NAD-bd_sf"/>
</dbReference>
<dbReference type="RefSeq" id="WP_305747612.1">
    <property type="nucleotide sequence ID" value="NZ_JAUZEE010000001.1"/>
</dbReference>
<accession>A0ABT9FXS6</accession>
<keyword evidence="3" id="KW-1185">Reference proteome</keyword>
<sequence>MRRGGLLVIGSGLIDLVRLDDDVVAHLHKTGALLPTPIERLRRMNPLSIELDKRYKFGITPEPLPFAMNNPHMIGDIAVDIWDRKSLAGCCAVGEAAGTHGVTRPGGAARNDGQVFGRRCTEHIASRPSQARPEPLPEELIGPGRSPLAECAGHLHRPRWWPRWWPPGHPHPPFLRGRPGAAAPPRPDRRHQRAGVTR</sequence>
<dbReference type="Gene3D" id="3.90.700.10">
    <property type="entry name" value="Succinate dehydrogenase/fumarate reductase flavoprotein, catalytic domain"/>
    <property type="match status" value="1"/>
</dbReference>
<proteinExistence type="predicted"/>
<dbReference type="EMBL" id="JAUZEE010000001">
    <property type="protein sequence ID" value="MDP4299039.1"/>
    <property type="molecule type" value="Genomic_DNA"/>
</dbReference>
<dbReference type="Proteomes" id="UP001235760">
    <property type="component" value="Unassembled WGS sequence"/>
</dbReference>
<feature type="region of interest" description="Disordered" evidence="1">
    <location>
        <begin position="169"/>
        <end position="198"/>
    </location>
</feature>
<reference evidence="2 3" key="1">
    <citation type="submission" date="2023-08" db="EMBL/GenBank/DDBJ databases">
        <authorList>
            <person name="Roldan D.M."/>
            <person name="Menes R.J."/>
        </authorList>
    </citation>
    <scope>NUCLEOTIDE SEQUENCE [LARGE SCALE GENOMIC DNA]</scope>
    <source>
        <strain evidence="2 3">CCM 2812</strain>
    </source>
</reference>
<gene>
    <name evidence="2" type="ORF">Q8X39_00190</name>
</gene>
<organism evidence="2 3">
    <name type="scientific">Leptothrix discophora</name>
    <dbReference type="NCBI Taxonomy" id="89"/>
    <lineage>
        <taxon>Bacteria</taxon>
        <taxon>Pseudomonadati</taxon>
        <taxon>Pseudomonadota</taxon>
        <taxon>Betaproteobacteria</taxon>
        <taxon>Burkholderiales</taxon>
        <taxon>Sphaerotilaceae</taxon>
        <taxon>Leptothrix</taxon>
    </lineage>
</organism>
<name>A0ABT9FXS6_LEPDI</name>